<dbReference type="RefSeq" id="WP_075570824.1">
    <property type="nucleotide sequence ID" value="NZ_MSDO01000021.1"/>
</dbReference>
<evidence type="ECO:0000256" key="1">
    <source>
        <dbReference type="ARBA" id="ARBA00003413"/>
    </source>
</evidence>
<dbReference type="GO" id="GO:0008803">
    <property type="term" value="F:bis(5'-nucleosyl)-tetraphosphatase (symmetrical) activity"/>
    <property type="evidence" value="ECO:0007669"/>
    <property type="project" value="UniProtKB-EC"/>
</dbReference>
<dbReference type="PANTHER" id="PTHR40942:SF4">
    <property type="entry name" value="CYTOCHROME C5"/>
    <property type="match status" value="1"/>
</dbReference>
<comment type="caution">
    <text evidence="10">The sequence shown here is derived from an EMBL/GenBank/DDBJ whole genome shotgun (WGS) entry which is preliminary data.</text>
</comment>
<protein>
    <recommendedName>
        <fullName evidence="3">bis(5'-nucleosyl)-tetraphosphatase (symmetrical)</fullName>
        <ecNumber evidence="3">3.6.1.41</ecNumber>
    </recommendedName>
    <alternativeName>
        <fullName evidence="6">Ap4A hydrolase</fullName>
    </alternativeName>
    <alternativeName>
        <fullName evidence="5">Diadenosine 5',5'''-P1,P4-tetraphosphate pyrophosphohydrolase</fullName>
    </alternativeName>
    <alternativeName>
        <fullName evidence="7">Diadenosine tetraphosphatase</fullName>
    </alternativeName>
</protein>
<comment type="function">
    <text evidence="1">Hydrolyzes diadenosine 5',5'''-P1,P4-tetraphosphate to yield ADP.</text>
</comment>
<dbReference type="InterPro" id="IPR004843">
    <property type="entry name" value="Calcineurin-like_PHP"/>
</dbReference>
<dbReference type="EMBL" id="MSDO01000021">
    <property type="protein sequence ID" value="OLO03479.1"/>
    <property type="molecule type" value="Genomic_DNA"/>
</dbReference>
<keyword evidence="11" id="KW-1185">Reference proteome</keyword>
<dbReference type="EC" id="3.6.1.41" evidence="3"/>
<dbReference type="Proteomes" id="UP000186878">
    <property type="component" value="Unassembled WGS sequence"/>
</dbReference>
<dbReference type="PANTHER" id="PTHR40942">
    <property type="match status" value="1"/>
</dbReference>
<comment type="catalytic activity">
    <reaction evidence="8">
        <text>P(1),P(4)-bis(5'-adenosyl) tetraphosphate + H2O = 2 ADP + 2 H(+)</text>
        <dbReference type="Rhea" id="RHEA:24252"/>
        <dbReference type="ChEBI" id="CHEBI:15377"/>
        <dbReference type="ChEBI" id="CHEBI:15378"/>
        <dbReference type="ChEBI" id="CHEBI:58141"/>
        <dbReference type="ChEBI" id="CHEBI:456216"/>
        <dbReference type="EC" id="3.6.1.41"/>
    </reaction>
</comment>
<reference evidence="10 11" key="1">
    <citation type="submission" date="2016-12" db="EMBL/GenBank/DDBJ databases">
        <title>Draft genome sequences of strains Salinicola socius SMB35, Salinicola sp. MH3R3-1 and Chromohalobacter sp. SMB17 from the Verkhnekamsk potash mining region of Russia.</title>
        <authorList>
            <person name="Mavrodi D.V."/>
            <person name="Olsson B.E."/>
            <person name="Korsakova E.S."/>
            <person name="Pyankova A."/>
            <person name="Mavrodi O.V."/>
            <person name="Plotnikova E.G."/>
        </authorList>
    </citation>
    <scope>NUCLEOTIDE SEQUENCE [LARGE SCALE GENOMIC DNA]</scope>
    <source>
        <strain evidence="10 11">SMB35</strain>
    </source>
</reference>
<dbReference type="OrthoDB" id="9807890at2"/>
<evidence type="ECO:0000256" key="3">
    <source>
        <dbReference type="ARBA" id="ARBA00012506"/>
    </source>
</evidence>
<evidence type="ECO:0000259" key="9">
    <source>
        <dbReference type="Pfam" id="PF00149"/>
    </source>
</evidence>
<evidence type="ECO:0000313" key="10">
    <source>
        <dbReference type="EMBL" id="OLO03479.1"/>
    </source>
</evidence>
<dbReference type="InterPro" id="IPR004617">
    <property type="entry name" value="ApaH"/>
</dbReference>
<name>A0A1Q8SQ06_9GAMM</name>
<dbReference type="Gene3D" id="3.60.21.10">
    <property type="match status" value="1"/>
</dbReference>
<dbReference type="NCBIfam" id="TIGR00668">
    <property type="entry name" value="apaH"/>
    <property type="match status" value="1"/>
</dbReference>
<evidence type="ECO:0000256" key="6">
    <source>
        <dbReference type="ARBA" id="ARBA00032248"/>
    </source>
</evidence>
<dbReference type="STRING" id="404433.BTW07_14135"/>
<dbReference type="PIRSF" id="PIRSF000903">
    <property type="entry name" value="B5n-ttraPtase_sm"/>
    <property type="match status" value="1"/>
</dbReference>
<evidence type="ECO:0000256" key="8">
    <source>
        <dbReference type="ARBA" id="ARBA00049417"/>
    </source>
</evidence>
<dbReference type="CDD" id="cd07422">
    <property type="entry name" value="MPP_ApaH"/>
    <property type="match status" value="1"/>
</dbReference>
<evidence type="ECO:0000256" key="2">
    <source>
        <dbReference type="ARBA" id="ARBA00005419"/>
    </source>
</evidence>
<dbReference type="InterPro" id="IPR029052">
    <property type="entry name" value="Metallo-depent_PP-like"/>
</dbReference>
<evidence type="ECO:0000313" key="11">
    <source>
        <dbReference type="Proteomes" id="UP000186878"/>
    </source>
</evidence>
<gene>
    <name evidence="10" type="ORF">BTW07_14135</name>
</gene>
<dbReference type="AlphaFoldDB" id="A0A1Q8SQ06"/>
<keyword evidence="4" id="KW-0378">Hydrolase</keyword>
<dbReference type="SUPFAM" id="SSF56300">
    <property type="entry name" value="Metallo-dependent phosphatases"/>
    <property type="match status" value="1"/>
</dbReference>
<evidence type="ECO:0000256" key="5">
    <source>
        <dbReference type="ARBA" id="ARBA00031248"/>
    </source>
</evidence>
<evidence type="ECO:0000256" key="7">
    <source>
        <dbReference type="ARBA" id="ARBA00033210"/>
    </source>
</evidence>
<organism evidence="10 11">
    <name type="scientific">Salinicola socius</name>
    <dbReference type="NCBI Taxonomy" id="404433"/>
    <lineage>
        <taxon>Bacteria</taxon>
        <taxon>Pseudomonadati</taxon>
        <taxon>Pseudomonadota</taxon>
        <taxon>Gammaproteobacteria</taxon>
        <taxon>Oceanospirillales</taxon>
        <taxon>Halomonadaceae</taxon>
        <taxon>Salinicola</taxon>
    </lineage>
</organism>
<dbReference type="Pfam" id="PF00149">
    <property type="entry name" value="Metallophos"/>
    <property type="match status" value="1"/>
</dbReference>
<proteinExistence type="inferred from homology"/>
<evidence type="ECO:0000256" key="4">
    <source>
        <dbReference type="ARBA" id="ARBA00022801"/>
    </source>
</evidence>
<sequence>MATYAIGDLHGCYVEFETLLEKLDFSPSRDHLWLTGDLVNRGPDSLGCLRRSVALGSAASVVLGNHDLHLLAVARGHGKLKRNDTLTDILEAPDRPEMLEWLRRQPLLIADHERGYVMTHAGLLPQWSIAQASELAAEAEAVLRGDDVDDFLSVMYGNRPARFTPDLTGEDRIRAIVNVFSRMRFIADDGTLDFAAKEGLDSTPEGYAPWFTYPREDDPAGDRRLTLLFGHWAALEGRTPDAQVDVRALDTGCVWGGSLTALDLGSGERIAVPASR</sequence>
<feature type="domain" description="Calcineurin-like phosphoesterase" evidence="9">
    <location>
        <begin position="4"/>
        <end position="135"/>
    </location>
</feature>
<dbReference type="NCBIfam" id="NF001204">
    <property type="entry name" value="PRK00166.1"/>
    <property type="match status" value="1"/>
</dbReference>
<comment type="similarity">
    <text evidence="2">Belongs to the Ap4A hydrolase family.</text>
</comment>
<accession>A0A1Q8SQ06</accession>